<dbReference type="WBParaSite" id="L893_g8913.t1">
    <property type="protein sequence ID" value="L893_g8913.t1"/>
    <property type="gene ID" value="L893_g8913"/>
</dbReference>
<dbReference type="Pfam" id="PF00450">
    <property type="entry name" value="Peptidase_S10"/>
    <property type="match status" value="1"/>
</dbReference>
<feature type="chain" id="PRO_5009315053" evidence="2">
    <location>
        <begin position="22"/>
        <end position="269"/>
    </location>
</feature>
<dbReference type="Gene3D" id="3.40.50.1820">
    <property type="entry name" value="alpha/beta hydrolase"/>
    <property type="match status" value="1"/>
</dbReference>
<sequence length="269" mass="29077">MLGCVPLLAAVLLASFSLSRGDGNADRIVDLPGLTFHPNFTQYSGYLTIPSGRKLHYWLVESQNSPNEDPLVVWMSGRPGCSSLGGFLKEHGPFHPNPDGETLYENVFSWNKVLTLADLLSTAFVLEGSNVLYLEVTHDVGFSYGPPGLSNNDTWNDNSIAQDAVDALGAFLNLFPGFKTNELYIAGDSYIGGVVVPIATNLLIRKMSAGSFQLNGTLMGMIVGNGGFSKYQQLNSAIDLSYYRGILGRTNIPLFFLVIDGVSLDGLLN</sequence>
<comment type="similarity">
    <text evidence="1">Belongs to the peptidase S10 family.</text>
</comment>
<dbReference type="GO" id="GO:0006508">
    <property type="term" value="P:proteolysis"/>
    <property type="evidence" value="ECO:0007669"/>
    <property type="project" value="InterPro"/>
</dbReference>
<dbReference type="InterPro" id="IPR029058">
    <property type="entry name" value="AB_hydrolase_fold"/>
</dbReference>
<reference evidence="4" key="1">
    <citation type="submission" date="2016-11" db="UniProtKB">
        <authorList>
            <consortium name="WormBaseParasite"/>
        </authorList>
    </citation>
    <scope>IDENTIFICATION</scope>
</reference>
<dbReference type="PANTHER" id="PTHR11802">
    <property type="entry name" value="SERINE PROTEASE FAMILY S10 SERINE CARBOXYPEPTIDASE"/>
    <property type="match status" value="1"/>
</dbReference>
<dbReference type="PANTHER" id="PTHR11802:SF480">
    <property type="entry name" value="CARBOXYPEPTIDASE"/>
    <property type="match status" value="1"/>
</dbReference>
<evidence type="ECO:0000313" key="3">
    <source>
        <dbReference type="Proteomes" id="UP000095287"/>
    </source>
</evidence>
<dbReference type="GO" id="GO:0004185">
    <property type="term" value="F:serine-type carboxypeptidase activity"/>
    <property type="evidence" value="ECO:0007669"/>
    <property type="project" value="InterPro"/>
</dbReference>
<feature type="signal peptide" evidence="2">
    <location>
        <begin position="1"/>
        <end position="21"/>
    </location>
</feature>
<evidence type="ECO:0000256" key="2">
    <source>
        <dbReference type="SAM" id="SignalP"/>
    </source>
</evidence>
<evidence type="ECO:0000313" key="4">
    <source>
        <dbReference type="WBParaSite" id="L893_g8913.t1"/>
    </source>
</evidence>
<evidence type="ECO:0000256" key="1">
    <source>
        <dbReference type="ARBA" id="ARBA00009431"/>
    </source>
</evidence>
<dbReference type="InterPro" id="IPR001563">
    <property type="entry name" value="Peptidase_S10"/>
</dbReference>
<proteinExistence type="inferred from homology"/>
<dbReference type="Proteomes" id="UP000095287">
    <property type="component" value="Unplaced"/>
</dbReference>
<dbReference type="AlphaFoldDB" id="A0A1I8AT09"/>
<dbReference type="SUPFAM" id="SSF53474">
    <property type="entry name" value="alpha/beta-Hydrolases"/>
    <property type="match status" value="1"/>
</dbReference>
<protein>
    <submittedName>
        <fullName evidence="4">Serine carboxypeptidase</fullName>
    </submittedName>
</protein>
<keyword evidence="3" id="KW-1185">Reference proteome</keyword>
<name>A0A1I8AT09_9BILA</name>
<organism evidence="3 4">
    <name type="scientific">Steinernema glaseri</name>
    <dbReference type="NCBI Taxonomy" id="37863"/>
    <lineage>
        <taxon>Eukaryota</taxon>
        <taxon>Metazoa</taxon>
        <taxon>Ecdysozoa</taxon>
        <taxon>Nematoda</taxon>
        <taxon>Chromadorea</taxon>
        <taxon>Rhabditida</taxon>
        <taxon>Tylenchina</taxon>
        <taxon>Panagrolaimomorpha</taxon>
        <taxon>Strongyloidoidea</taxon>
        <taxon>Steinernematidae</taxon>
        <taxon>Steinernema</taxon>
    </lineage>
</organism>
<keyword evidence="2" id="KW-0732">Signal</keyword>
<accession>A0A1I8AT09</accession>